<keyword evidence="2" id="KW-1185">Reference proteome</keyword>
<accession>A0A919UB45</accession>
<gene>
    <name evidence="1" type="ORF">Dsi01nite_032470</name>
</gene>
<dbReference type="Proteomes" id="UP000660611">
    <property type="component" value="Unassembled WGS sequence"/>
</dbReference>
<dbReference type="GO" id="GO:0030246">
    <property type="term" value="F:carbohydrate binding"/>
    <property type="evidence" value="ECO:0007669"/>
    <property type="project" value="InterPro"/>
</dbReference>
<dbReference type="EMBL" id="BONQ01000050">
    <property type="protein sequence ID" value="GIG45206.1"/>
    <property type="molecule type" value="Genomic_DNA"/>
</dbReference>
<proteinExistence type="predicted"/>
<evidence type="ECO:0000313" key="1">
    <source>
        <dbReference type="EMBL" id="GIG45206.1"/>
    </source>
</evidence>
<reference evidence="1" key="1">
    <citation type="submission" date="2021-01" db="EMBL/GenBank/DDBJ databases">
        <title>Whole genome shotgun sequence of Dactylosporangium siamense NBRC 106093.</title>
        <authorList>
            <person name="Komaki H."/>
            <person name="Tamura T."/>
        </authorList>
    </citation>
    <scope>NUCLEOTIDE SEQUENCE</scope>
    <source>
        <strain evidence="1">NBRC 106093</strain>
    </source>
</reference>
<protein>
    <submittedName>
        <fullName evidence="1">Uncharacterized protein</fullName>
    </submittedName>
</protein>
<dbReference type="InterPro" id="IPR014718">
    <property type="entry name" value="GH-type_carb-bd"/>
</dbReference>
<name>A0A919UB45_9ACTN</name>
<dbReference type="Gene3D" id="2.70.98.10">
    <property type="match status" value="1"/>
</dbReference>
<dbReference type="AlphaFoldDB" id="A0A919UB45"/>
<evidence type="ECO:0000313" key="2">
    <source>
        <dbReference type="Proteomes" id="UP000660611"/>
    </source>
</evidence>
<sequence>MSGTHVEVDAVHGGRWTSLRGSDGKQWLWRRDAPGRDTVGPGDPFVDVGGIEECYPTISGTPDHGHVWSRPWLPDGDALRVRGDDFDLTRRIEVDGDEIVAGYRLLAPPGQRFIWAAHALLELSTAARVVLAPGTPMIVDLPDDTSVPTAWPALGDTDVSRFGPVDGTVMGVRLPGLTEAAVEDGDSRLTFTVEVEGQPTGFMLWRNLGGWPEPSPYRSTGVEPMIGQRATLANAGPDEAATVPPSGEVTWTLRIRTT</sequence>
<organism evidence="1 2">
    <name type="scientific">Dactylosporangium siamense</name>
    <dbReference type="NCBI Taxonomy" id="685454"/>
    <lineage>
        <taxon>Bacteria</taxon>
        <taxon>Bacillati</taxon>
        <taxon>Actinomycetota</taxon>
        <taxon>Actinomycetes</taxon>
        <taxon>Micromonosporales</taxon>
        <taxon>Micromonosporaceae</taxon>
        <taxon>Dactylosporangium</taxon>
    </lineage>
</organism>
<dbReference type="RefSeq" id="WP_203847008.1">
    <property type="nucleotide sequence ID" value="NZ_BAAAVW010000009.1"/>
</dbReference>
<comment type="caution">
    <text evidence="1">The sequence shown here is derived from an EMBL/GenBank/DDBJ whole genome shotgun (WGS) entry which is preliminary data.</text>
</comment>